<dbReference type="EMBL" id="JALKFT010000016">
    <property type="protein sequence ID" value="MCK9877352.1"/>
    <property type="molecule type" value="Genomic_DNA"/>
</dbReference>
<keyword evidence="2" id="KW-1003">Cell membrane</keyword>
<reference evidence="8 9" key="1">
    <citation type="submission" date="2022-04" db="EMBL/GenBank/DDBJ databases">
        <title>Genome diversity in the genus Frankia.</title>
        <authorList>
            <person name="Carlos-Shanley C."/>
            <person name="Hahn D."/>
        </authorList>
    </citation>
    <scope>NUCLEOTIDE SEQUENCE [LARGE SCALE GENOMIC DNA]</scope>
    <source>
        <strain evidence="8 9">Ag45/Mut15</strain>
    </source>
</reference>
<dbReference type="PANTHER" id="PTHR30294">
    <property type="entry name" value="MEMBRANE COMPONENT OF ABC TRANSPORTER YHHJ-RELATED"/>
    <property type="match status" value="1"/>
</dbReference>
<evidence type="ECO:0000313" key="8">
    <source>
        <dbReference type="EMBL" id="MCK9877352.1"/>
    </source>
</evidence>
<keyword evidence="5 6" id="KW-0472">Membrane</keyword>
<dbReference type="Proteomes" id="UP001201873">
    <property type="component" value="Unassembled WGS sequence"/>
</dbReference>
<dbReference type="InterPro" id="IPR013525">
    <property type="entry name" value="ABC2_TM"/>
</dbReference>
<evidence type="ECO:0000256" key="4">
    <source>
        <dbReference type="ARBA" id="ARBA00022989"/>
    </source>
</evidence>
<feature type="transmembrane region" description="Helical" evidence="6">
    <location>
        <begin position="376"/>
        <end position="398"/>
    </location>
</feature>
<evidence type="ECO:0000256" key="1">
    <source>
        <dbReference type="ARBA" id="ARBA00004651"/>
    </source>
</evidence>
<keyword evidence="9" id="KW-1185">Reference proteome</keyword>
<comment type="caution">
    <text evidence="8">The sequence shown here is derived from an EMBL/GenBank/DDBJ whole genome shotgun (WGS) entry which is preliminary data.</text>
</comment>
<protein>
    <submittedName>
        <fullName evidence="8">ABC transporter permease</fullName>
    </submittedName>
</protein>
<sequence>MGGGGGVGERGVVGERELEAAPALEGVGSARVLRLVAMREITLRLRNRAFQVITGLFVVAIAATVLILNAVDGSPPTRTVALTAADGRQAASIVAAGRSLGEKVQVRTVADAAAGSRAVLDGDVDAFAQVTASGSYRVAVKDELGDALGSVLTVAARQTALEGQIASLGGDPATVGRAVQTAGVAVTALRSDEDRSGSRLLLGMLAGGLIYVSLITFGPQVSQGVIEEKSSRVVELLLAVVRPWQLMAGKVLGIGVVALAQLTLIGVVGLGLGLATGQLDMPAGLAVGAVATALLWYLLGFAMYALLFAGAGALVSRQEDATGVTMPIIVALIIPYMVGLTVLPASPESTLVLVLAMIPLFAPILMPMLVGVGAVAAWQVVVAVVLTVVMIVVLVWLAGRVYGNAVRRSGTRIALRDALRAG</sequence>
<gene>
    <name evidence="8" type="ORF">MXD59_16505</name>
</gene>
<keyword evidence="3 6" id="KW-0812">Transmembrane</keyword>
<dbReference type="Pfam" id="PF12698">
    <property type="entry name" value="ABC2_membrane_3"/>
    <property type="match status" value="1"/>
</dbReference>
<dbReference type="PANTHER" id="PTHR30294:SF29">
    <property type="entry name" value="MULTIDRUG ABC TRANSPORTER PERMEASE YBHS-RELATED"/>
    <property type="match status" value="1"/>
</dbReference>
<evidence type="ECO:0000313" key="9">
    <source>
        <dbReference type="Proteomes" id="UP001201873"/>
    </source>
</evidence>
<dbReference type="InterPro" id="IPR051449">
    <property type="entry name" value="ABC-2_transporter_component"/>
</dbReference>
<proteinExistence type="predicted"/>
<feature type="transmembrane region" description="Helical" evidence="6">
    <location>
        <begin position="251"/>
        <end position="273"/>
    </location>
</feature>
<organism evidence="8 9">
    <name type="scientific">Frankia umida</name>
    <dbReference type="NCBI Taxonomy" id="573489"/>
    <lineage>
        <taxon>Bacteria</taxon>
        <taxon>Bacillati</taxon>
        <taxon>Actinomycetota</taxon>
        <taxon>Actinomycetes</taxon>
        <taxon>Frankiales</taxon>
        <taxon>Frankiaceae</taxon>
        <taxon>Frankia</taxon>
    </lineage>
</organism>
<feature type="transmembrane region" description="Helical" evidence="6">
    <location>
        <begin position="200"/>
        <end position="218"/>
    </location>
</feature>
<comment type="subcellular location">
    <subcellularLocation>
        <location evidence="1">Cell membrane</location>
        <topology evidence="1">Multi-pass membrane protein</topology>
    </subcellularLocation>
</comment>
<feature type="domain" description="ABC-2 type transporter transmembrane" evidence="7">
    <location>
        <begin position="51"/>
        <end position="398"/>
    </location>
</feature>
<keyword evidence="4 6" id="KW-1133">Transmembrane helix</keyword>
<evidence type="ECO:0000256" key="2">
    <source>
        <dbReference type="ARBA" id="ARBA00022475"/>
    </source>
</evidence>
<name>A0ABT0K0N4_9ACTN</name>
<accession>A0ABT0K0N4</accession>
<feature type="transmembrane region" description="Helical" evidence="6">
    <location>
        <begin position="285"/>
        <end position="309"/>
    </location>
</feature>
<feature type="transmembrane region" description="Helical" evidence="6">
    <location>
        <begin position="49"/>
        <end position="68"/>
    </location>
</feature>
<feature type="transmembrane region" description="Helical" evidence="6">
    <location>
        <begin position="350"/>
        <end position="370"/>
    </location>
</feature>
<evidence type="ECO:0000259" key="7">
    <source>
        <dbReference type="Pfam" id="PF12698"/>
    </source>
</evidence>
<evidence type="ECO:0000256" key="6">
    <source>
        <dbReference type="SAM" id="Phobius"/>
    </source>
</evidence>
<evidence type="ECO:0000256" key="3">
    <source>
        <dbReference type="ARBA" id="ARBA00022692"/>
    </source>
</evidence>
<dbReference type="RefSeq" id="WP_248825642.1">
    <property type="nucleotide sequence ID" value="NZ_JALKFT010000016.1"/>
</dbReference>
<evidence type="ECO:0000256" key="5">
    <source>
        <dbReference type="ARBA" id="ARBA00023136"/>
    </source>
</evidence>
<feature type="transmembrane region" description="Helical" evidence="6">
    <location>
        <begin position="321"/>
        <end position="343"/>
    </location>
</feature>